<dbReference type="OrthoDB" id="45007at2759"/>
<dbReference type="AlphaFoldDB" id="A0A8H7PX64"/>
<organism evidence="5 6">
    <name type="scientific">Mortierella isabellina</name>
    <name type="common">Filamentous fungus</name>
    <name type="synonym">Umbelopsis isabellina</name>
    <dbReference type="NCBI Taxonomy" id="91625"/>
    <lineage>
        <taxon>Eukaryota</taxon>
        <taxon>Fungi</taxon>
        <taxon>Fungi incertae sedis</taxon>
        <taxon>Mucoromycota</taxon>
        <taxon>Mucoromycotina</taxon>
        <taxon>Umbelopsidomycetes</taxon>
        <taxon>Umbelopsidales</taxon>
        <taxon>Umbelopsidaceae</taxon>
        <taxon>Umbelopsis</taxon>
    </lineage>
</organism>
<evidence type="ECO:0000259" key="4">
    <source>
        <dbReference type="Pfam" id="PF00149"/>
    </source>
</evidence>
<keyword evidence="6" id="KW-1185">Reference proteome</keyword>
<dbReference type="SUPFAM" id="SSF56300">
    <property type="entry name" value="Metallo-dependent phosphatases"/>
    <property type="match status" value="1"/>
</dbReference>
<reference evidence="5" key="1">
    <citation type="submission" date="2020-12" db="EMBL/GenBank/DDBJ databases">
        <title>Metabolic potential, ecology and presence of endohyphal bacteria is reflected in genomic diversity of Mucoromycotina.</title>
        <authorList>
            <person name="Muszewska A."/>
            <person name="Okrasinska A."/>
            <person name="Steczkiewicz K."/>
            <person name="Drgas O."/>
            <person name="Orlowska M."/>
            <person name="Perlinska-Lenart U."/>
            <person name="Aleksandrzak-Piekarczyk T."/>
            <person name="Szatraj K."/>
            <person name="Zielenkiewicz U."/>
            <person name="Pilsyk S."/>
            <person name="Malc E."/>
            <person name="Mieczkowski P."/>
            <person name="Kruszewska J.S."/>
            <person name="Biernat P."/>
            <person name="Pawlowska J."/>
        </authorList>
    </citation>
    <scope>NUCLEOTIDE SEQUENCE</scope>
    <source>
        <strain evidence="5">WA0000067209</strain>
    </source>
</reference>
<keyword evidence="3" id="KW-0812">Transmembrane</keyword>
<protein>
    <recommendedName>
        <fullName evidence="4">Calcineurin-like phosphoesterase domain-containing protein</fullName>
    </recommendedName>
</protein>
<dbReference type="PANTHER" id="PTHR22953">
    <property type="entry name" value="ACID PHOSPHATASE RELATED"/>
    <property type="match status" value="1"/>
</dbReference>
<keyword evidence="1" id="KW-0732">Signal</keyword>
<feature type="domain" description="Calcineurin-like phosphoesterase" evidence="4">
    <location>
        <begin position="223"/>
        <end position="413"/>
    </location>
</feature>
<evidence type="ECO:0000256" key="3">
    <source>
        <dbReference type="SAM" id="Phobius"/>
    </source>
</evidence>
<name>A0A8H7PX64_MORIS</name>
<evidence type="ECO:0000256" key="2">
    <source>
        <dbReference type="SAM" id="MobiDB-lite"/>
    </source>
</evidence>
<dbReference type="InterPro" id="IPR029052">
    <property type="entry name" value="Metallo-depent_PP-like"/>
</dbReference>
<evidence type="ECO:0000256" key="1">
    <source>
        <dbReference type="ARBA" id="ARBA00022729"/>
    </source>
</evidence>
<dbReference type="GO" id="GO:0003993">
    <property type="term" value="F:acid phosphatase activity"/>
    <property type="evidence" value="ECO:0007669"/>
    <property type="project" value="InterPro"/>
</dbReference>
<dbReference type="Proteomes" id="UP000654370">
    <property type="component" value="Unassembled WGS sequence"/>
</dbReference>
<keyword evidence="3" id="KW-0472">Membrane</keyword>
<comment type="caution">
    <text evidence="5">The sequence shown here is derived from an EMBL/GenBank/DDBJ whole genome shotgun (WGS) entry which is preliminary data.</text>
</comment>
<dbReference type="InterPro" id="IPR039331">
    <property type="entry name" value="PAPs-like"/>
</dbReference>
<feature type="compositionally biased region" description="Acidic residues" evidence="2">
    <location>
        <begin position="511"/>
        <end position="535"/>
    </location>
</feature>
<dbReference type="InterPro" id="IPR004843">
    <property type="entry name" value="Calcineurin-like_PHP"/>
</dbReference>
<dbReference type="Gene3D" id="3.60.21.10">
    <property type="match status" value="1"/>
</dbReference>
<feature type="region of interest" description="Disordered" evidence="2">
    <location>
        <begin position="495"/>
        <end position="535"/>
    </location>
</feature>
<dbReference type="EMBL" id="JAEPQZ010000004">
    <property type="protein sequence ID" value="KAG2181908.1"/>
    <property type="molecule type" value="Genomic_DNA"/>
</dbReference>
<dbReference type="Pfam" id="PF00149">
    <property type="entry name" value="Metallophos"/>
    <property type="match status" value="1"/>
</dbReference>
<proteinExistence type="predicted"/>
<dbReference type="PANTHER" id="PTHR22953:SF153">
    <property type="entry name" value="PURPLE ACID PHOSPHATASE"/>
    <property type="match status" value="1"/>
</dbReference>
<accession>A0A8H7PX64</accession>
<evidence type="ECO:0000313" key="5">
    <source>
        <dbReference type="EMBL" id="KAG2181908.1"/>
    </source>
</evidence>
<gene>
    <name evidence="5" type="ORF">INT43_006833</name>
</gene>
<keyword evidence="3" id="KW-1133">Transmembrane helix</keyword>
<evidence type="ECO:0000313" key="6">
    <source>
        <dbReference type="Proteomes" id="UP000654370"/>
    </source>
</evidence>
<feature type="transmembrane region" description="Helical" evidence="3">
    <location>
        <begin position="62"/>
        <end position="84"/>
    </location>
</feature>
<sequence>MNFFEPYSSVSFHHKVATSPHPSTAHDRFGHDFTLIKGKRHYPASRYCGSHFFSRRRLRLKLMVATVIFLFFFLFMFDFMQLYISIFRFKLRNSLYDKGWVRCNSIRKEPAIFVIDTRHVQVVWEVNCGFEDQDLLVSWRVTDDPLDPEYHEYGITKAIAPHALDEHHKVYKAILGPLPVSANYTYSILSSPRQPPSRRRKLAEFTFPWHAKAHTMPTVQEPIRLAAIADNQFGLKTFQKVARNIAHRGQFDYLIHAGDAVQNYPSLQQWQTDFYDPLNNYQLSQKTPIIYAHGNHDEDLTLEYHYTRHDNHQHWPWFSFTFASNSVKVIVLDSNLDWHEQDAWLEHELRSDESRLAKFRIVIVHIPPFMEFWDPVPWSQGESEWGRFVRDRFVPMFERYGVDLVISGHQHNYERGERNGVMYGIIGGAGGDLDFDRVNNWNMYEKTRFHFHFVALEIGQLEDETWQLKWDMFDINGQAIDQAFIRSRPPLPVWAVDEQPNENSESSSLEDALDPDWEDSTPADWQDLELAAENE</sequence>